<feature type="transmembrane region" description="Helical" evidence="1">
    <location>
        <begin position="135"/>
        <end position="154"/>
    </location>
</feature>
<keyword evidence="1" id="KW-1133">Transmembrane helix</keyword>
<comment type="caution">
    <text evidence="2">The sequence shown here is derived from an EMBL/GenBank/DDBJ whole genome shotgun (WGS) entry which is preliminary data.</text>
</comment>
<feature type="transmembrane region" description="Helical" evidence="1">
    <location>
        <begin position="106"/>
        <end position="128"/>
    </location>
</feature>
<keyword evidence="1" id="KW-0812">Transmembrane</keyword>
<dbReference type="EMBL" id="JADAKE010000017">
    <property type="protein sequence ID" value="MBF8808258.1"/>
    <property type="molecule type" value="Genomic_DNA"/>
</dbReference>
<keyword evidence="1" id="KW-0472">Membrane</keyword>
<feature type="transmembrane region" description="Helical" evidence="1">
    <location>
        <begin position="31"/>
        <end position="53"/>
    </location>
</feature>
<feature type="transmembrane region" description="Helical" evidence="1">
    <location>
        <begin position="65"/>
        <end position="84"/>
    </location>
</feature>
<evidence type="ECO:0000313" key="3">
    <source>
        <dbReference type="Proteomes" id="UP000637757"/>
    </source>
</evidence>
<name>A0A931AZ49_9ENTE</name>
<gene>
    <name evidence="2" type="ORF">IC227_08055</name>
</gene>
<proteinExistence type="predicted"/>
<dbReference type="Proteomes" id="UP000637757">
    <property type="component" value="Unassembled WGS sequence"/>
</dbReference>
<sequence>MVNVSLLFLLVFVGLIGLRRSSKTALTKRTLFLEMVLNATLSYLAALILWLGYSSFNFTHTSGTVWLLWLLMFVCGVIGVRTLGKRLTYANQTVINTTITIFDNELAYHASVFWKLIAVITGITFLTVGSLPNCFILISISFTMTVAIIMESAVKLFQLQN</sequence>
<reference evidence="2" key="1">
    <citation type="submission" date="2020-09" db="EMBL/GenBank/DDBJ databases">
        <title>Genomic insights into the novelty and pathogenicity of a unique biofilm-forming Enterococcus sp. bacteria (Enterococcus lacertideformus) identified in reptiles.</title>
        <authorList>
            <person name="Agius J.E."/>
            <person name="Phalen D.N."/>
            <person name="Rose K."/>
            <person name="Eden J.-S."/>
        </authorList>
    </citation>
    <scope>NUCLEOTIDE SEQUENCE</scope>
    <source>
        <strain evidence="2">PHRS 0518</strain>
    </source>
</reference>
<organism evidence="2 3">
    <name type="scientific">Enterococcus lacertideformus</name>
    <dbReference type="NCBI Taxonomy" id="2771493"/>
    <lineage>
        <taxon>Bacteria</taxon>
        <taxon>Bacillati</taxon>
        <taxon>Bacillota</taxon>
        <taxon>Bacilli</taxon>
        <taxon>Lactobacillales</taxon>
        <taxon>Enterococcaceae</taxon>
        <taxon>Enterococcus</taxon>
    </lineage>
</organism>
<dbReference type="AlphaFoldDB" id="A0A931AZ49"/>
<evidence type="ECO:0000313" key="2">
    <source>
        <dbReference type="EMBL" id="MBF8808258.1"/>
    </source>
</evidence>
<protein>
    <submittedName>
        <fullName evidence="2">Uncharacterized protein</fullName>
    </submittedName>
</protein>
<keyword evidence="3" id="KW-1185">Reference proteome</keyword>
<accession>A0A931AZ49</accession>
<evidence type="ECO:0000256" key="1">
    <source>
        <dbReference type="SAM" id="Phobius"/>
    </source>
</evidence>